<feature type="transmembrane region" description="Helical" evidence="33">
    <location>
        <begin position="13"/>
        <end position="39"/>
    </location>
</feature>
<feature type="region of interest" description="Fusion peptide" evidence="32">
    <location>
        <begin position="502"/>
        <end position="522"/>
    </location>
</feature>
<keyword evidence="11 32" id="KW-0945">Host-virus interaction</keyword>
<keyword evidence="27 32" id="KW-1015">Disulfide bond</keyword>
<accession>L7WJF3</accession>
<comment type="caution">
    <text evidence="32 33">Lacks conserved residue(s) required for the propagation of feature annotation.</text>
</comment>
<feature type="topological domain" description="Cytoplasmic" evidence="32">
    <location>
        <begin position="696"/>
        <end position="853"/>
    </location>
</feature>
<evidence type="ECO:0000259" key="36">
    <source>
        <dbReference type="Pfam" id="PF00517"/>
    </source>
</evidence>
<evidence type="ECO:0000256" key="27">
    <source>
        <dbReference type="ARBA" id="ARBA00023157"/>
    </source>
</evidence>
<dbReference type="GO" id="GO:0039654">
    <property type="term" value="P:fusion of virus membrane with host endosome membrane"/>
    <property type="evidence" value="ECO:0007669"/>
    <property type="project" value="UniProtKB-UniRule"/>
</dbReference>
<reference evidence="37" key="1">
    <citation type="journal article" date="2012" name="PLoS Pathog.">
        <title>Central Nervous System Compartmentalization of HIV-1 Subtype C Variants Early and Late in Infection in Young Children.</title>
        <authorList>
            <person name="Sturdevant C.B."/>
            <person name="Dow A."/>
            <person name="Jabara C.B."/>
            <person name="Joseph S.B."/>
            <person name="Schnell G."/>
            <person name="Takamune N."/>
            <person name="Mallewa M."/>
            <person name="Heyderman R.S."/>
            <person name="Van Rie A."/>
            <person name="Swanstrom R."/>
        </authorList>
    </citation>
    <scope>NUCLEOTIDE SEQUENCE</scope>
    <source>
        <strain evidence="37">4002_CSF_Visit_1_amplicon16</strain>
    </source>
</reference>
<evidence type="ECO:0000256" key="23">
    <source>
        <dbReference type="ARBA" id="ARBA00023046"/>
    </source>
</evidence>
<evidence type="ECO:0000256" key="7">
    <source>
        <dbReference type="ARBA" id="ARBA00022506"/>
    </source>
</evidence>
<feature type="short sequence motif" description="YXXL motif; contains endocytosis signal" evidence="32">
    <location>
        <begin position="702"/>
        <end position="705"/>
    </location>
</feature>
<keyword evidence="18 32" id="KW-0946">Virion</keyword>
<dbReference type="GO" id="GO:0019062">
    <property type="term" value="P:virion attachment to host cell"/>
    <property type="evidence" value="ECO:0007669"/>
    <property type="project" value="UniProtKB-UniRule"/>
</dbReference>
<feature type="transmembrane region" description="Helical" evidence="33">
    <location>
        <begin position="668"/>
        <end position="695"/>
    </location>
</feature>
<dbReference type="InterPro" id="IPR037527">
    <property type="entry name" value="Gp160"/>
</dbReference>
<keyword evidence="28 32" id="KW-0325">Glycoprotein</keyword>
<dbReference type="FunFam" id="2.170.40.20:FF:000003">
    <property type="entry name" value="Envelope glycoprotein gp160"/>
    <property type="match status" value="1"/>
</dbReference>
<evidence type="ECO:0000256" key="26">
    <source>
        <dbReference type="ARBA" id="ARBA00023139"/>
    </source>
</evidence>
<protein>
    <recommendedName>
        <fullName evidence="32">Envelope glycoprotein gp160</fullName>
    </recommendedName>
    <alternativeName>
        <fullName evidence="32">Env polyprotein</fullName>
    </alternativeName>
    <component>
        <recommendedName>
            <fullName evidence="32">Surface protein gp120</fullName>
            <shortName evidence="32">SU</shortName>
        </recommendedName>
        <alternativeName>
            <fullName evidence="32">Glycoprotein 120</fullName>
            <shortName evidence="32">gp120</shortName>
        </alternativeName>
    </component>
    <component>
        <recommendedName>
            <fullName evidence="32">Transmembrane protein gp41</fullName>
            <shortName evidence="32">TM</shortName>
        </recommendedName>
        <alternativeName>
            <fullName evidence="32">Glycoprotein 41</fullName>
            <shortName evidence="32">gp41</shortName>
        </alternativeName>
    </component>
</protein>
<evidence type="ECO:0000256" key="2">
    <source>
        <dbReference type="ARBA" id="ARBA00004433"/>
    </source>
</evidence>
<feature type="transmembrane region" description="Helical" evidence="33">
    <location>
        <begin position="502"/>
        <end position="525"/>
    </location>
</feature>
<dbReference type="Pfam" id="PF00516">
    <property type="entry name" value="GP120"/>
    <property type="match status" value="1"/>
</dbReference>
<evidence type="ECO:0000256" key="32">
    <source>
        <dbReference type="HAMAP-Rule" id="MF_04083"/>
    </source>
</evidence>
<dbReference type="GO" id="GO:0055036">
    <property type="term" value="C:virion membrane"/>
    <property type="evidence" value="ECO:0007669"/>
    <property type="project" value="UniProtKB-SubCell"/>
</dbReference>
<dbReference type="SUPFAM" id="SSF56502">
    <property type="entry name" value="gp120 core"/>
    <property type="match status" value="2"/>
</dbReference>
<organism evidence="37">
    <name type="scientific">Human immunodeficiency virus type 1</name>
    <name type="common">HIV-1</name>
    <dbReference type="NCBI Taxonomy" id="11676"/>
    <lineage>
        <taxon>Viruses</taxon>
        <taxon>Riboviria</taxon>
        <taxon>Pararnavirae</taxon>
        <taxon>Artverviricota</taxon>
        <taxon>Revtraviricetes</taxon>
        <taxon>Ortervirales</taxon>
        <taxon>Retroviridae</taxon>
        <taxon>Orthoretrovirinae</taxon>
        <taxon>Lentivirus</taxon>
        <taxon>Lentivirus humimdef1</taxon>
    </lineage>
</organism>
<evidence type="ECO:0000256" key="4">
    <source>
        <dbReference type="ARBA" id="ARBA00004563"/>
    </source>
</evidence>
<dbReference type="GO" id="GO:0052031">
    <property type="term" value="P:symbiont-mediated perturbation of host defense response"/>
    <property type="evidence" value="ECO:0007669"/>
    <property type="project" value="UniProtKB-UniRule"/>
</dbReference>
<keyword evidence="26 32" id="KW-0564">Palmitate</keyword>
<keyword evidence="16 32" id="KW-0732">Signal</keyword>
<feature type="domain" description="Retroviral envelope protein GP41-like" evidence="36">
    <location>
        <begin position="520"/>
        <end position="710"/>
    </location>
</feature>
<feature type="domain" description="Human immunodeficiency virus 1 envelope glycoprotein Gp120" evidence="35">
    <location>
        <begin position="135"/>
        <end position="501"/>
    </location>
</feature>
<feature type="disulfide bond" evidence="32">
    <location>
        <begin position="221"/>
        <end position="232"/>
    </location>
</feature>
<keyword evidence="15 32" id="KW-0053">Apoptosis</keyword>
<evidence type="ECO:0000256" key="31">
    <source>
        <dbReference type="ARBA" id="ARBA00023296"/>
    </source>
</evidence>
<evidence type="ECO:0000256" key="19">
    <source>
        <dbReference type="ARBA" id="ARBA00022870"/>
    </source>
</evidence>
<feature type="disulfide bond" evidence="32">
    <location>
        <begin position="51"/>
        <end position="71"/>
    </location>
</feature>
<comment type="PTM">
    <text evidence="32">Palmitoylation of the transmembrane protein and of Env polyprotein (prior to its proteolytic cleavage) is essential for their association with host cell membrane lipid rafts. Palmitoylation is therefore required for envelope trafficking to classical lipid rafts, but not for viral replication.</text>
</comment>
<comment type="domain">
    <text evidence="32">Some of the most genetically diverse regions of the viral genome are present in Env. They are called variable regions 1 through 5 (V1 through V5). Coreceptor usage of gp120 is determined mainly by the primary structure of the third variable region (V3) in the outer domain of gp120. The sequence of V3 determines which coreceptor, CCR5 and/or CXCR4 (corresponding to R5/macrophage, X4/T cell and R5X4/T cell and macrophage tropism), is used to trigger the fusion potential of the Env complex, and hence which cells the virus can infect. Binding to CCR5 involves a region adjacent in addition to V3.</text>
</comment>
<keyword evidence="13 32" id="KW-0165">Cleavage on pair of basic residues</keyword>
<evidence type="ECO:0000256" key="34">
    <source>
        <dbReference type="SAM" id="MobiDB-lite"/>
    </source>
</evidence>
<evidence type="ECO:0000256" key="11">
    <source>
        <dbReference type="ARBA" id="ARBA00022581"/>
    </source>
</evidence>
<dbReference type="SUPFAM" id="SSF58069">
    <property type="entry name" value="Virus ectodomain"/>
    <property type="match status" value="1"/>
</dbReference>
<sequence length="853" mass="96666">MKVRGILRNCQQWWIWGILGFWMIYNVMGSLWVTVYYGVPVWKEAKTTLFCASDAKAYEKEVHNIWATHACVPTDPNPQEMVLENVTENFNMWKNDMVDQMHEDIISLWDQSLKPCVKLTPLCVTLNCNETYNTNGTVSTDMKNCSFNATTELRDKRRQEYALFYRLDIVPLDEGNNSSNSSEYRLINCNTSTITQACPKVSFDPIPIHYCTPAGYAILKCNNRTFNGKGPCKNVSTVQCTHGIKPVVSTQLLLNGSLAEEGIIIRSENLTSNVKTIIVHLNESVAINCTRPGNNTRKSVRIGPGQAFYATGDIIGNIRQAHCNISINAWNRTLIRISKKLKEYFPNKTIKFEPPNKGGDLEITMHSFNCGGEFFYCNTSQLFNSTYSSNGTYSINFNDTNSTEIVLPCRIKQIINMWQEVGRAMYAPPIAGNITCRSNITGLLLTRDGGSGNTTEIFRPAGGDMRDNWRSELYKYKVVEIKPLGIAPTEAKRRVVERGKRAVGIGAVFLGFLGAAGSTMGAASLTLTVQARQLLSGIVQQQSNLLRAIEAQQHLLQLTVWGIKQLQTRVLAIEKYLRDQQLLGMWGCSGKFICTTNVPWNSSWSNKSYTAIWDNLTWMQWDREIENYTNTIYSLLEESQIQQEKNEKDLLALNSWQNLWTWFDISNWLWYIRIFIMIVGGLIGLRIIFAVLSIVNRVRQGYSPLSFQTLTPNPREPDRPGGIREEGGEQDRDRSIRLVSGFLALAWDDLRSLCLFSYHRLRDFILIVARAVELLGRSSLRGLQRGWEALKYLGSLVQYWGLELKKSAISLLDTTAIAVAEGTDRIIEIVQSICRAIRNIPRRIRQGFEAALQ</sequence>
<evidence type="ECO:0000256" key="22">
    <source>
        <dbReference type="ARBA" id="ARBA00022989"/>
    </source>
</evidence>
<evidence type="ECO:0000256" key="10">
    <source>
        <dbReference type="ARBA" id="ARBA00022570"/>
    </source>
</evidence>
<keyword evidence="9 32" id="KW-1032">Host cell membrane</keyword>
<comment type="domain">
    <text evidence="32">The CD4-binding region is targeted by the antibody b12.</text>
</comment>
<dbReference type="GO" id="GO:1903908">
    <property type="term" value="P:positive regulation of plasma membrane raft polarization"/>
    <property type="evidence" value="ECO:0007669"/>
    <property type="project" value="UniProtKB-UniRule"/>
</dbReference>
<dbReference type="HAMAP" id="MF_04083">
    <property type="entry name" value="HIV_ENV"/>
    <property type="match status" value="1"/>
</dbReference>
<evidence type="ECO:0000256" key="29">
    <source>
        <dbReference type="ARBA" id="ARBA00023280"/>
    </source>
</evidence>
<evidence type="ECO:0000256" key="17">
    <source>
        <dbReference type="ARBA" id="ARBA00022804"/>
    </source>
</evidence>
<evidence type="ECO:0000259" key="35">
    <source>
        <dbReference type="Pfam" id="PF00516"/>
    </source>
</evidence>
<dbReference type="GO" id="GO:0016020">
    <property type="term" value="C:membrane"/>
    <property type="evidence" value="ECO:0007669"/>
    <property type="project" value="UniProtKB-UniRule"/>
</dbReference>
<evidence type="ECO:0000256" key="15">
    <source>
        <dbReference type="ARBA" id="ARBA00022703"/>
    </source>
</evidence>
<comment type="subcellular location">
    <molecule>Transmembrane protein gp41</molecule>
    <subcellularLocation>
        <location evidence="32">Virion membrane</location>
        <topology evidence="32">Single-pass type I membrane protein</topology>
    </subcellularLocation>
    <subcellularLocation>
        <location evidence="32">Host cell membrane</location>
        <topology evidence="32">Single-pass type I membrane protein</topology>
    </subcellularLocation>
    <subcellularLocation>
        <location evidence="32">Host endosome membrane</location>
        <topology evidence="32">Single-pass type I membrane protein</topology>
    </subcellularLocation>
    <text evidence="32">It is probably concentrated at the site of budding and incorporated into the virions possibly by contacts between the cytoplasmic tail of Env and the N-terminus of Gag.</text>
</comment>
<evidence type="ECO:0000256" key="5">
    <source>
        <dbReference type="ARBA" id="ARBA00004578"/>
    </source>
</evidence>
<comment type="function">
    <text evidence="32">Envelope glycoprotein gp160: Oligomerizes in the host endoplasmic reticulum into predominantly trimers. In a second time, gp160 transits in the host Golgi, where glycosylation is completed. The precursor is then proteolytically cleaved in the trans-Golgi and thereby activated by cellular furin or furin-like proteases to produce gp120 and gp41.</text>
</comment>
<feature type="region of interest" description="Disordered" evidence="34">
    <location>
        <begin position="708"/>
        <end position="732"/>
    </location>
</feature>
<keyword evidence="31 32" id="KW-1160">Virus entry into host cell</keyword>
<keyword evidence="24 32" id="KW-0175">Coiled coil</keyword>
<evidence type="ECO:0000256" key="6">
    <source>
        <dbReference type="ARBA" id="ARBA00004650"/>
    </source>
</evidence>
<evidence type="ECO:0000256" key="12">
    <source>
        <dbReference type="ARBA" id="ARBA00022595"/>
    </source>
</evidence>
<dbReference type="Pfam" id="PF00517">
    <property type="entry name" value="GP41"/>
    <property type="match status" value="1"/>
</dbReference>
<comment type="miscellaneous">
    <text evidence="32">Inhibitors targeting HIV-1 viral envelope proteins are used as antiretroviral drugs. Attachment of virions to the cell surface via non-specific interactions and CD4 binding can be blocked by inhibitors that include cyanovirin-N, cyclotriazadisulfonamide analogs, PRO 2000, TNX 355 and PRO 542. In addition, BMS 806 can block CD4-induced conformational changes. Env interactions with the coreceptor molecules can be targeted by CCR5 antagonists including SCH-D, maraviroc (UK 427857) and aplaviroc (GW 873140), and the CXCR4 antagonist AMD 070. Fusion of viral and cellular membranes can be inhibited by peptides such as enfuvirtide and tifuvirtide (T 1249). Resistance to inhibitors associated with mutations in Env are observed. Most of the time, single mutations confer only a modest reduction in drug susceptibility. Combination of several mutations is usually required to develop a high-level drug resistance.</text>
</comment>
<keyword evidence="22 32" id="KW-1133">Transmembrane helix</keyword>
<comment type="miscellaneous">
    <text evidence="32">HIV-1 lineages are divided in three main groups, M (for Major), O (for Outlier), and N (for New, or Non-M, Non-O). The vast majority of strains found worldwide belong to the group M. Group O seems to be endemic to and largely confined to Cameroon and neighboring countries in West Central Africa, where these viruses represent a small minority of HIV-1 strains. The group N is represented by a limited number of isolates from Cameroonian persons. The group M is further subdivided in 9 clades or subtypes (A to D, F to H, J and K).</text>
</comment>
<dbReference type="GO" id="GO:1903911">
    <property type="term" value="P:positive regulation of receptor clustering"/>
    <property type="evidence" value="ECO:0007669"/>
    <property type="project" value="UniProtKB-UniRule"/>
</dbReference>
<evidence type="ECO:0000256" key="20">
    <source>
        <dbReference type="ARBA" id="ARBA00022879"/>
    </source>
</evidence>
<keyword evidence="8 32" id="KW-1170">Fusion of virus membrane with host endosomal membrane</keyword>
<evidence type="ECO:0000256" key="21">
    <source>
        <dbReference type="ARBA" id="ARBA00022890"/>
    </source>
</evidence>
<evidence type="ECO:0000256" key="14">
    <source>
        <dbReference type="ARBA" id="ARBA00022692"/>
    </source>
</evidence>
<dbReference type="InterPro" id="IPR000777">
    <property type="entry name" value="HIV1_Gp120"/>
</dbReference>
<feature type="chain" id="PRO_5023544497" description="Envelope glycoprotein gp160" evidence="32">
    <location>
        <begin position="30"/>
        <end position="853"/>
    </location>
</feature>
<evidence type="ECO:0000256" key="8">
    <source>
        <dbReference type="ARBA" id="ARBA00022510"/>
    </source>
</evidence>
<dbReference type="Gene3D" id="1.20.5.490">
    <property type="entry name" value="Single helix bin"/>
    <property type="match status" value="1"/>
</dbReference>
<keyword evidence="19 32" id="KW-1043">Host membrane</keyword>
<evidence type="ECO:0000256" key="1">
    <source>
        <dbReference type="ARBA" id="ARBA00004402"/>
    </source>
</evidence>
<comment type="PTM">
    <text evidence="32">Specific enzymatic cleavages in vivo yield mature proteins. Envelope glycoproteins are synthesized as a inactive precursor that is heavily N-glycosylated and processed likely by host cell furin in the Golgi to yield the mature SU and TM proteins. The cleavage site between SU and TM requires the minimal sequence [KR]-X-[KR]-R. About 2 of the 9 disulfide bonds of gp41 are reduced by P4HB/PDI, following binding to CD4 receptor.</text>
</comment>
<comment type="PTM">
    <text evidence="32">Highly glycosylated by host. The high number of glycan on the protein is reffered to as 'glycan shield' because it contributes to hide protein sequence from adaptive immune system.</text>
</comment>
<comment type="domain">
    <text evidence="32 33">The 17 amino acids long immunosuppressive region is present in many retroviral envelope proteins. Synthetic peptides derived from this relatively conserved sequence inhibit immune function in vitro and in vivo.</text>
</comment>
<feature type="region of interest" description="MPER; binding to GalCer" evidence="32">
    <location>
        <begin position="652"/>
        <end position="673"/>
    </location>
</feature>
<dbReference type="GO" id="GO:0020002">
    <property type="term" value="C:host cell plasma membrane"/>
    <property type="evidence" value="ECO:0007669"/>
    <property type="project" value="UniProtKB-SubCell"/>
</dbReference>
<reference evidence="37" key="2">
    <citation type="submission" date="2012-11" db="EMBL/GenBank/DDBJ databases">
        <authorList>
            <person name="Buckheit Sturdevant C."/>
            <person name="Dow A."/>
            <person name="Jabara C.B."/>
            <person name="Joseph S.B."/>
            <person name="Schnell G."/>
            <person name="Takamune N."/>
            <person name="Mallewa M."/>
            <person name="Heyderman R.S."/>
            <person name="Van Rie A."/>
            <person name="Swanstrom R."/>
        </authorList>
    </citation>
    <scope>NUCLEOTIDE SEQUENCE</scope>
    <source>
        <strain evidence="37">4002_CSF_Visit_1_amplicon16</strain>
    </source>
</reference>
<evidence type="ECO:0000256" key="30">
    <source>
        <dbReference type="ARBA" id="ARBA00023288"/>
    </source>
</evidence>
<comment type="subcellular location">
    <molecule>Surface protein gp120</molecule>
    <subcellularLocation>
        <location evidence="32">Virion membrane</location>
        <topology evidence="32">Peripheral membrane protein</topology>
    </subcellularLocation>
    <subcellularLocation>
        <location evidence="32">Host cell membrane</location>
        <topology evidence="32">Peripheral membrane protein</topology>
    </subcellularLocation>
    <subcellularLocation>
        <location evidence="32">Host endosome membrane</location>
        <topology evidence="32">Single-pass type I membrane protein</topology>
    </subcellularLocation>
    <text evidence="32">The surface protein is not anchored to the viral envelope, but associates with the extravirion surface through its binding to TM. It is probably concentrated at the site of budding and incorporated into the virions possibly by contacts between the cytoplasmic tail of Env and the N-terminus of Gag.</text>
</comment>
<organismHost>
    <name type="scientific">Homo sapiens</name>
    <name type="common">Human</name>
    <dbReference type="NCBI Taxonomy" id="9606"/>
</organismHost>
<evidence type="ECO:0000256" key="33">
    <source>
        <dbReference type="RuleBase" id="RU363095"/>
    </source>
</evidence>
<keyword evidence="21 32" id="KW-1164">Virus endocytosis by host</keyword>
<dbReference type="EMBL" id="KC186940">
    <property type="protein sequence ID" value="AGC80775.1"/>
    <property type="molecule type" value="Genomic_RNA"/>
</dbReference>
<evidence type="ECO:0000256" key="9">
    <source>
        <dbReference type="ARBA" id="ARBA00022511"/>
    </source>
</evidence>
<comment type="domain">
    <text evidence="32">The membrane proximal external region (MPER) present in gp41 is a tryptophan-rich region recognized by the antibodies 2F5, Z13, and 4E10. MPER seems to play a role in fusion.</text>
</comment>
<proteinExistence type="inferred from homology"/>
<dbReference type="Gene3D" id="1.10.287.210">
    <property type="match status" value="1"/>
</dbReference>
<gene>
    <name evidence="32 37" type="primary">env</name>
</gene>
<feature type="compositionally biased region" description="Basic and acidic residues" evidence="34">
    <location>
        <begin position="715"/>
        <end position="732"/>
    </location>
</feature>
<keyword evidence="23 32" id="KW-1039">Host endosome</keyword>
<dbReference type="GO" id="GO:0019031">
    <property type="term" value="C:viral envelope"/>
    <property type="evidence" value="ECO:0007669"/>
    <property type="project" value="UniProtKB-KW"/>
</dbReference>
<dbReference type="GO" id="GO:0005198">
    <property type="term" value="F:structural molecule activity"/>
    <property type="evidence" value="ECO:0007669"/>
    <property type="project" value="UniProtKB-UniRule"/>
</dbReference>
<dbReference type="GO" id="GO:0019064">
    <property type="term" value="P:fusion of virus membrane with host plasma membrane"/>
    <property type="evidence" value="ECO:0007669"/>
    <property type="project" value="UniProtKB-UniRule"/>
</dbReference>
<keyword evidence="17 32" id="KW-1161">Viral attachment to host cell</keyword>
<dbReference type="Gene3D" id="2.170.40.20">
    <property type="entry name" value="Human immunodeficiency virus 1, Gp160, envelope glycoprotein"/>
    <property type="match status" value="2"/>
</dbReference>
<comment type="subcellular location">
    <subcellularLocation>
        <location evidence="3">Host cell membrane</location>
        <topology evidence="3">Peripheral membrane protein</topology>
    </subcellularLocation>
    <subcellularLocation>
        <location evidence="1">Host cell membrane</location>
        <topology evidence="1">Single-pass type I membrane protein</topology>
    </subcellularLocation>
    <subcellularLocation>
        <location evidence="2">Host endosome membrane</location>
        <topology evidence="2">Peripheral membrane protein</topology>
    </subcellularLocation>
    <subcellularLocation>
        <location evidence="5">Host endosome membrane</location>
        <topology evidence="5">Single-pass type I membrane protein</topology>
    </subcellularLocation>
    <subcellularLocation>
        <location evidence="6">Virion membrane</location>
        <topology evidence="6">Peripheral membrane protein</topology>
    </subcellularLocation>
    <subcellularLocation>
        <location evidence="4">Virion membrane</location>
        <topology evidence="4">Single-pass type I membrane protein</topology>
    </subcellularLocation>
</comment>
<keyword evidence="14 32" id="KW-0812">Transmembrane</keyword>
<feature type="lipid moiety-binding region" description="S-palmitoyl cysteine; by host" evidence="32">
    <location>
        <position position="754"/>
    </location>
</feature>
<keyword evidence="29 32" id="KW-0899">Viral immunoevasion</keyword>
<feature type="region of interest" description="Immunosuppression" evidence="32">
    <location>
        <begin position="564"/>
        <end position="582"/>
    </location>
</feature>
<dbReference type="CDD" id="cd09909">
    <property type="entry name" value="HIV-1-like_HR1-HR2"/>
    <property type="match status" value="1"/>
</dbReference>
<keyword evidence="12 32" id="KW-1162">Viral penetration into host cytoplasm</keyword>
<dbReference type="FunFam" id="1.10.287.210:FF:000001">
    <property type="entry name" value="Envelope glycoprotein gp160"/>
    <property type="match status" value="1"/>
</dbReference>
<evidence type="ECO:0000256" key="13">
    <source>
        <dbReference type="ARBA" id="ARBA00022685"/>
    </source>
</evidence>
<comment type="similarity">
    <text evidence="32">Belongs to the HIV-1 env protein family.</text>
</comment>
<comment type="domain">
    <text evidence="32">The YXXL motif is involved in determining the exact site of viral release at the surface of infected mononuclear cells and promotes endocytosis. YXXL and di-leucine endocytosis motifs interact directly or indirectly with the clathrin adapter complexes, opperate independently, and their activities are not additive.</text>
</comment>
<comment type="function">
    <text evidence="32">Transmembrane protein gp41: Acts as a class I viral fusion protein. Under the current model, the protein has at least 3 conformational states: pre-fusion native state, pre-hairpin intermediate state, and post-fusion hairpin state. During fusion of viral and target intracellular membranes, the coiled coil regions (heptad repeats) assume a trimer-of-hairpins structure, positioning the fusion peptide in close proximity to the C-terminal region of the ectodomain. The formation of this structure appears to drive apposition and subsequent fusion of viral and target cell membranes. Complete fusion occurs in host cell endosomes and is dynamin-dependent, however some lipid transfer might occur at the plasma membrane. The virus undergoes clathrin-dependent internalization long before endosomal fusion, thus minimizing the surface exposure of conserved viral epitopes during fusion and reducing the efficacy of inhibitors targeting these epitopes. Membranes fusion leads to delivery of the nucleocapsid into the cytoplasm.</text>
</comment>
<evidence type="ECO:0000256" key="24">
    <source>
        <dbReference type="ARBA" id="ARBA00023054"/>
    </source>
</evidence>
<feature type="site" description="Cleavage; by host furin" evidence="32">
    <location>
        <begin position="501"/>
        <end position="502"/>
    </location>
</feature>
<comment type="function">
    <text evidence="32">Surface protein gp120: Attaches the virus to the host lymphoid cell by binding to the primary receptor CD4. This interaction induces a structural rearrangement creating a high affinity binding site for a chemokine coreceptor like CXCR4 and/or CCR5. Acts as a ligand for CD209/DC-SIGN and CLEC4M/DC-SIGNR, which are respectively found on dendritic cells (DCs), and on endothelial cells of liver sinusoids and lymph node sinuses. These interactions allow capture of viral particles at mucosal surfaces by these cells and subsequent transmission to permissive cells. HIV subverts the migration properties of dendritic cells to gain access to CD4+ T-cells in lymph nodes. Virus transmission to permissive T-cells occurs either in trans (without DCs infection, through viral capture and transmission), or in cis (following DCs productive infection, through the usual CD4-gp120 interaction), thereby inducing a robust infection. In trans infection, bound virions remain infectious over days and it is proposed that they are not degraded, but protected in non-lysosomal acidic organelles within the DCs close to the cell membrane thus contributing to the viral infectious potential during DCs' migration from the periphery to the lymphoid tissues. On arrival at lymphoid tissues, intact virions recycle back to DCs' cell surface allowing virus transmission to CD4+ T-cells.</text>
</comment>
<keyword evidence="20 32" id="KW-0261">Viral envelope protein</keyword>
<evidence type="ECO:0000256" key="25">
    <source>
        <dbReference type="ARBA" id="ARBA00023136"/>
    </source>
</evidence>
<evidence type="ECO:0000256" key="18">
    <source>
        <dbReference type="ARBA" id="ARBA00022844"/>
    </source>
</evidence>
<keyword evidence="10 32" id="KW-1165">Clathrin-mediated endocytosis of virus by host</keyword>
<dbReference type="GO" id="GO:0019082">
    <property type="term" value="P:viral protein processing"/>
    <property type="evidence" value="ECO:0007669"/>
    <property type="project" value="UniProtKB-UniRule"/>
</dbReference>
<evidence type="ECO:0000256" key="16">
    <source>
        <dbReference type="ARBA" id="ARBA00022729"/>
    </source>
</evidence>
<keyword evidence="30 32" id="KW-0449">Lipoprotein</keyword>
<feature type="chain" id="PRO_5023544498" description="Transmembrane protein gp41" evidence="32">
    <location>
        <begin position="502"/>
        <end position="853"/>
    </location>
</feature>
<name>L7WJF3_HV1</name>
<feature type="disulfide bond" evidence="32">
    <location>
        <begin position="211"/>
        <end position="240"/>
    </location>
</feature>
<evidence type="ECO:0000313" key="37">
    <source>
        <dbReference type="EMBL" id="AGC80775.1"/>
    </source>
</evidence>
<dbReference type="GO" id="GO:0075512">
    <property type="term" value="P:clathrin-dependent endocytosis of virus by host cell"/>
    <property type="evidence" value="ECO:0007669"/>
    <property type="project" value="UniProtKB-UniRule"/>
</dbReference>
<evidence type="ECO:0000256" key="3">
    <source>
        <dbReference type="ARBA" id="ARBA00004505"/>
    </source>
</evidence>
<dbReference type="InterPro" id="IPR036377">
    <property type="entry name" value="Gp120_core_sf"/>
</dbReference>
<dbReference type="GO" id="GO:0044175">
    <property type="term" value="C:host cell endosome membrane"/>
    <property type="evidence" value="ECO:0007669"/>
    <property type="project" value="UniProtKB-SubCell"/>
</dbReference>
<keyword evidence="25 32" id="KW-0472">Membrane</keyword>
<feature type="coiled-coil region" evidence="32">
    <location>
        <begin position="623"/>
        <end position="657"/>
    </location>
</feature>
<feature type="lipid moiety-binding region" description="S-palmitoyl cysteine; by host" evidence="32">
    <location>
        <position position="834"/>
    </location>
</feature>
<feature type="disulfide bond" evidence="32">
    <location>
        <begin position="588"/>
        <end position="594"/>
    </location>
</feature>
<comment type="subunit">
    <text evidence="32">The mature envelope protein (Env) consists of a homotrimer of non-covalently associated gp120-gp41 heterodimers. The resulting complex protrudes from the virus surface as a spike. There seems to be as few as 10 spikes on the average virion. Surface protein gp120 interacts with host CD4, CCR5 and CXCR4. Gp120 also interacts with the C-type lectins CD209/DC-SIGN and CLEC4M/DC-SIGNR (collectively referred to as DC-SIGN(R)). Gp120 and gp41 interact with GalCer. Gp120 interacts with host ITGA4/ITGB7 complex; on CD4+ T-cells, this interaction results in rapid activation of integrin ITGAL/LFA-1, which facilitates efficient cell-to-cell spreading of HIV-1. Gp120 interacts with cell-associated heparan sulfate; this interaction increases virus infectivity on permissive cells and may be involved in infection of CD4- cells.</text>
</comment>
<keyword evidence="7 32" id="KW-1168">Fusion of virus membrane with host membrane</keyword>
<evidence type="ECO:0000256" key="28">
    <source>
        <dbReference type="ARBA" id="ARBA00023180"/>
    </source>
</evidence>
<dbReference type="InterPro" id="IPR000328">
    <property type="entry name" value="GP41-like"/>
</dbReference>
<dbReference type="FunFam" id="2.170.40.20:FF:000002">
    <property type="entry name" value="Envelope glycoprotein gp160"/>
    <property type="match status" value="1"/>
</dbReference>